<dbReference type="PROSITE" id="PS50181">
    <property type="entry name" value="FBOX"/>
    <property type="match status" value="1"/>
</dbReference>
<dbReference type="Proteomes" id="UP000029121">
    <property type="component" value="Unassembled WGS sequence"/>
</dbReference>
<dbReference type="InterPro" id="IPR001810">
    <property type="entry name" value="F-box_dom"/>
</dbReference>
<protein>
    <recommendedName>
        <fullName evidence="1">F-box domain-containing protein</fullName>
    </recommendedName>
</protein>
<dbReference type="PANTHER" id="PTHR31672:SF13">
    <property type="entry name" value="F-BOX PROTEIN CPR30-LIKE"/>
    <property type="match status" value="1"/>
</dbReference>
<dbReference type="KEGG" id="crb:17883378"/>
<dbReference type="SMART" id="SM00256">
    <property type="entry name" value="FBOX"/>
    <property type="match status" value="1"/>
</dbReference>
<evidence type="ECO:0000313" key="2">
    <source>
        <dbReference type="EMBL" id="EOA23019.1"/>
    </source>
</evidence>
<dbReference type="EMBL" id="KB870810">
    <property type="protein sequence ID" value="EOA23019.1"/>
    <property type="molecule type" value="Genomic_DNA"/>
</dbReference>
<dbReference type="NCBIfam" id="TIGR01640">
    <property type="entry name" value="F_box_assoc_1"/>
    <property type="match status" value="1"/>
</dbReference>
<gene>
    <name evidence="2" type="ORF">CARUB_v10003782mg</name>
</gene>
<feature type="domain" description="F-box" evidence="1">
    <location>
        <begin position="5"/>
        <end position="52"/>
    </location>
</feature>
<dbReference type="InterPro" id="IPR011043">
    <property type="entry name" value="Gal_Oxase/kelch_b-propeller"/>
</dbReference>
<dbReference type="InterPro" id="IPR050796">
    <property type="entry name" value="SCF_F-box_component"/>
</dbReference>
<dbReference type="AlphaFoldDB" id="R0H1E5"/>
<accession>R0H1E5</accession>
<dbReference type="SUPFAM" id="SSF50965">
    <property type="entry name" value="Galactose oxidase, central domain"/>
    <property type="match status" value="1"/>
</dbReference>
<dbReference type="Pfam" id="PF07734">
    <property type="entry name" value="FBA_1"/>
    <property type="match status" value="1"/>
</dbReference>
<dbReference type="Gene3D" id="1.20.1280.50">
    <property type="match status" value="1"/>
</dbReference>
<evidence type="ECO:0000259" key="1">
    <source>
        <dbReference type="PROSITE" id="PS50181"/>
    </source>
</evidence>
<name>R0H1E5_9BRAS</name>
<dbReference type="Pfam" id="PF00646">
    <property type="entry name" value="F-box"/>
    <property type="match status" value="1"/>
</dbReference>
<organism evidence="2 3">
    <name type="scientific">Capsella rubella</name>
    <dbReference type="NCBI Taxonomy" id="81985"/>
    <lineage>
        <taxon>Eukaryota</taxon>
        <taxon>Viridiplantae</taxon>
        <taxon>Streptophyta</taxon>
        <taxon>Embryophyta</taxon>
        <taxon>Tracheophyta</taxon>
        <taxon>Spermatophyta</taxon>
        <taxon>Magnoliopsida</taxon>
        <taxon>eudicotyledons</taxon>
        <taxon>Gunneridae</taxon>
        <taxon>Pentapetalae</taxon>
        <taxon>rosids</taxon>
        <taxon>malvids</taxon>
        <taxon>Brassicales</taxon>
        <taxon>Brassicaceae</taxon>
        <taxon>Camelineae</taxon>
        <taxon>Capsella</taxon>
    </lineage>
</organism>
<reference evidence="3" key="1">
    <citation type="journal article" date="2013" name="Nat. Genet.">
        <title>The Capsella rubella genome and the genomic consequences of rapid mating system evolution.</title>
        <authorList>
            <person name="Slotte T."/>
            <person name="Hazzouri K.M."/>
            <person name="Agren J.A."/>
            <person name="Koenig D."/>
            <person name="Maumus F."/>
            <person name="Guo Y.L."/>
            <person name="Steige K."/>
            <person name="Platts A.E."/>
            <person name="Escobar J.S."/>
            <person name="Newman L.K."/>
            <person name="Wang W."/>
            <person name="Mandakova T."/>
            <person name="Vello E."/>
            <person name="Smith L.M."/>
            <person name="Henz S.R."/>
            <person name="Steffen J."/>
            <person name="Takuno S."/>
            <person name="Brandvain Y."/>
            <person name="Coop G."/>
            <person name="Andolfatto P."/>
            <person name="Hu T.T."/>
            <person name="Blanchette M."/>
            <person name="Clark R.M."/>
            <person name="Quesneville H."/>
            <person name="Nordborg M."/>
            <person name="Gaut B.S."/>
            <person name="Lysak M.A."/>
            <person name="Jenkins J."/>
            <person name="Grimwood J."/>
            <person name="Chapman J."/>
            <person name="Prochnik S."/>
            <person name="Shu S."/>
            <person name="Rokhsar D."/>
            <person name="Schmutz J."/>
            <person name="Weigel D."/>
            <person name="Wright S.I."/>
        </authorList>
    </citation>
    <scope>NUCLEOTIDE SEQUENCE [LARGE SCALE GENOMIC DNA]</scope>
    <source>
        <strain evidence="3">cv. Monte Gargano</strain>
    </source>
</reference>
<evidence type="ECO:0000313" key="3">
    <source>
        <dbReference type="Proteomes" id="UP000029121"/>
    </source>
</evidence>
<dbReference type="CDD" id="cd22157">
    <property type="entry name" value="F-box_AtFBW1-like"/>
    <property type="match status" value="1"/>
</dbReference>
<sequence length="390" mass="45383">MASSKRLLCSLPLELIEEILNRTPAESVYRFKSTCKEWHDLITDKRFMYNHLDHSPERFIRFDDKKTVQIMDPVTGILTYSPIPDVFCYPYSIASVVHCDGLMLCMCNDSSFRQTKHANLAVWNPVTRKIKWIEPLVCFYATDNFGIGYDNTCRDNYKILRFSAPLSLRDLAKCEIYEFKSDSWRTLDGVKLFDWDVDTQCRGVSLKGNMYWIAKCEDKEDFIQSFDFSTEMFKYICVCPPWSETQQQDILFCHPFRRLGCFNGDRLSLLLQHGQVGSMHIEVLVTNKLSDEVVSFTKYFNVTSPYLPALQFQCNMAPPGYSIGKHSDIMAWCEGDVEEDDEWYTCITLYQIDQGAIRKQIETGRHEESRYSNPSICSYVYVPILIPLLE</sequence>
<dbReference type="SUPFAM" id="SSF81383">
    <property type="entry name" value="F-box domain"/>
    <property type="match status" value="1"/>
</dbReference>
<dbReference type="InterPro" id="IPR036047">
    <property type="entry name" value="F-box-like_dom_sf"/>
</dbReference>
<keyword evidence="3" id="KW-1185">Reference proteome</keyword>
<dbReference type="STRING" id="81985.R0H1E5"/>
<dbReference type="OrthoDB" id="1086018at2759"/>
<proteinExistence type="predicted"/>
<dbReference type="PANTHER" id="PTHR31672">
    <property type="entry name" value="BNACNNG10540D PROTEIN"/>
    <property type="match status" value="1"/>
</dbReference>
<dbReference type="InterPro" id="IPR017451">
    <property type="entry name" value="F-box-assoc_interact_dom"/>
</dbReference>
<dbReference type="InterPro" id="IPR006527">
    <property type="entry name" value="F-box-assoc_dom_typ1"/>
</dbReference>